<dbReference type="InterPro" id="IPR050780">
    <property type="entry name" value="Mucin_vWF_Thrombospondin_sf"/>
</dbReference>
<evidence type="ECO:0000256" key="3">
    <source>
        <dbReference type="SAM" id="MobiDB-lite"/>
    </source>
</evidence>
<gene>
    <name evidence="5" type="ORF">PCOR1329_LOCUS3567</name>
</gene>
<feature type="compositionally biased region" description="Low complexity" evidence="3">
    <location>
        <begin position="271"/>
        <end position="284"/>
    </location>
</feature>
<dbReference type="EMBL" id="CAUYUJ010000914">
    <property type="protein sequence ID" value="CAK0793184.1"/>
    <property type="molecule type" value="Genomic_DNA"/>
</dbReference>
<dbReference type="Proteomes" id="UP001189429">
    <property type="component" value="Unassembled WGS sequence"/>
</dbReference>
<keyword evidence="2" id="KW-0325">Glycoprotein</keyword>
<feature type="compositionally biased region" description="Low complexity" evidence="3">
    <location>
        <begin position="352"/>
        <end position="367"/>
    </location>
</feature>
<proteinExistence type="predicted"/>
<evidence type="ECO:0000256" key="2">
    <source>
        <dbReference type="ARBA" id="ARBA00023180"/>
    </source>
</evidence>
<accession>A0ABN9PP46</accession>
<evidence type="ECO:0000256" key="1">
    <source>
        <dbReference type="ARBA" id="ARBA00023157"/>
    </source>
</evidence>
<reference evidence="5" key="1">
    <citation type="submission" date="2023-10" db="EMBL/GenBank/DDBJ databases">
        <authorList>
            <person name="Chen Y."/>
            <person name="Shah S."/>
            <person name="Dougan E. K."/>
            <person name="Thang M."/>
            <person name="Chan C."/>
        </authorList>
    </citation>
    <scope>NUCLEOTIDE SEQUENCE [LARGE SCALE GENOMIC DNA]</scope>
</reference>
<keyword evidence="6" id="KW-1185">Reference proteome</keyword>
<comment type="caution">
    <text evidence="5">The sequence shown here is derived from an EMBL/GenBank/DDBJ whole genome shotgun (WGS) entry which is preliminary data.</text>
</comment>
<feature type="region of interest" description="Disordered" evidence="3">
    <location>
        <begin position="268"/>
        <end position="298"/>
    </location>
</feature>
<feature type="region of interest" description="Disordered" evidence="3">
    <location>
        <begin position="334"/>
        <end position="369"/>
    </location>
</feature>
<evidence type="ECO:0000313" key="5">
    <source>
        <dbReference type="EMBL" id="CAK0793184.1"/>
    </source>
</evidence>
<sequence length="628" mass="67810">MPQPGGGSRLLSREVVMEGPPGALPACAQSASLAGWSPSQAYRAPGYAPMFSQPAAFWDMNSWWRRSPEVGCTDVGCTDVGRGCTDQQNALVYVGGGRGQWEQVKEWKYVGQGGQFDTVPVPRPTPWFCACIPWCICLSLFLPLLVMWLSYASEPAVPPIPTSTTTTTRTSTTRTSKTLTFTVSSLTRTVTTMSTMSTSLTRTTISTSTSTSTSSTVTTTSTTTTVTPCPTVWVKMPLCPPGVTCTTTMWNGLEGPHKYGDILYVDPRLSPQQPQTAPPLKAATTPPPVEGRAPSADAPEPFNCSAGLENWVKGWSSGKKDWCCENHELGCAQETPALPEPPQTTPPPVPETPSSTRPSSTTVPTGPQTCRVYGDPHVITFDGRKVSFYSTGEYWLVKSFPVAIQARYMATPVTNGLSVTKVLAIGGDILGRHLLRFSAQYAMWDEEAILTEFPSKWTSTSPPVSIVYDAEGEYLQEGREGKQLRVVKVTLPMGVSLQINRWNEPGEGDYMNVKIFLSGPLPNQDGQCGNFNGDPADDSRAALKERLGSSSAWVADEDLLFKERTPVVKTADPSIDDCPADKMPEAEKLCGKISRNGIPEKECIIDVCCGGEMFAAQDAADEGADFST</sequence>
<dbReference type="PROSITE" id="PS51233">
    <property type="entry name" value="VWFD"/>
    <property type="match status" value="1"/>
</dbReference>
<organism evidence="5 6">
    <name type="scientific">Prorocentrum cordatum</name>
    <dbReference type="NCBI Taxonomy" id="2364126"/>
    <lineage>
        <taxon>Eukaryota</taxon>
        <taxon>Sar</taxon>
        <taxon>Alveolata</taxon>
        <taxon>Dinophyceae</taxon>
        <taxon>Prorocentrales</taxon>
        <taxon>Prorocentraceae</taxon>
        <taxon>Prorocentrum</taxon>
    </lineage>
</organism>
<feature type="domain" description="VWFD" evidence="4">
    <location>
        <begin position="368"/>
        <end position="566"/>
    </location>
</feature>
<feature type="compositionally biased region" description="Pro residues" evidence="3">
    <location>
        <begin position="338"/>
        <end position="351"/>
    </location>
</feature>
<name>A0ABN9PP46_9DINO</name>
<protein>
    <recommendedName>
        <fullName evidence="4">VWFD domain-containing protein</fullName>
    </recommendedName>
</protein>
<evidence type="ECO:0000259" key="4">
    <source>
        <dbReference type="PROSITE" id="PS51233"/>
    </source>
</evidence>
<evidence type="ECO:0000313" key="6">
    <source>
        <dbReference type="Proteomes" id="UP001189429"/>
    </source>
</evidence>
<dbReference type="InterPro" id="IPR001846">
    <property type="entry name" value="VWF_type-D"/>
</dbReference>
<dbReference type="PANTHER" id="PTHR11339">
    <property type="entry name" value="EXTRACELLULAR MATRIX GLYCOPROTEIN RELATED"/>
    <property type="match status" value="1"/>
</dbReference>
<keyword evidence="1" id="KW-1015">Disulfide bond</keyword>